<dbReference type="AlphaFoldDB" id="A0A841EPI3"/>
<evidence type="ECO:0000313" key="2">
    <source>
        <dbReference type="EMBL" id="MBB6001341.1"/>
    </source>
</evidence>
<reference evidence="2 3" key="1">
    <citation type="submission" date="2020-08" db="EMBL/GenBank/DDBJ databases">
        <title>Sequencing the genomes of 1000 actinobacteria strains.</title>
        <authorList>
            <person name="Klenk H.-P."/>
        </authorList>
    </citation>
    <scope>NUCLEOTIDE SEQUENCE [LARGE SCALE GENOMIC DNA]</scope>
    <source>
        <strain evidence="2 3">DSM 44593</strain>
    </source>
</reference>
<comment type="caution">
    <text evidence="2">The sequence shown here is derived from an EMBL/GenBank/DDBJ whole genome shotgun (WGS) entry which is preliminary data.</text>
</comment>
<evidence type="ECO:0000313" key="3">
    <source>
        <dbReference type="Proteomes" id="UP000578077"/>
    </source>
</evidence>
<organism evidence="2 3">
    <name type="scientific">Streptomonospora salina</name>
    <dbReference type="NCBI Taxonomy" id="104205"/>
    <lineage>
        <taxon>Bacteria</taxon>
        <taxon>Bacillati</taxon>
        <taxon>Actinomycetota</taxon>
        <taxon>Actinomycetes</taxon>
        <taxon>Streptosporangiales</taxon>
        <taxon>Nocardiopsidaceae</taxon>
        <taxon>Streptomonospora</taxon>
    </lineage>
</organism>
<gene>
    <name evidence="2" type="ORF">HNR25_005172</name>
</gene>
<evidence type="ECO:0000256" key="1">
    <source>
        <dbReference type="SAM" id="MobiDB-lite"/>
    </source>
</evidence>
<feature type="region of interest" description="Disordered" evidence="1">
    <location>
        <begin position="1"/>
        <end position="22"/>
    </location>
</feature>
<evidence type="ECO:0008006" key="4">
    <source>
        <dbReference type="Google" id="ProtNLM"/>
    </source>
</evidence>
<sequence>MDTDDTPRRSAAPAAGRDHTTEQPVLRECAWCGAEIHLTPRARHQIYCSRSCRQRAYELRTAQERRDADAAAGRARSAEDGPVREVVERHTVRVHTRTRSAPVRSPKPAAPAGAGVDLRARAVQAHLEAVAAAVADGRIRSHDHDRVWRGMRALMNALDSAHPGGLDALTGRR</sequence>
<dbReference type="Proteomes" id="UP000578077">
    <property type="component" value="Unassembled WGS sequence"/>
</dbReference>
<feature type="region of interest" description="Disordered" evidence="1">
    <location>
        <begin position="61"/>
        <end position="83"/>
    </location>
</feature>
<dbReference type="EMBL" id="JACHLY010000003">
    <property type="protein sequence ID" value="MBB6001341.1"/>
    <property type="molecule type" value="Genomic_DNA"/>
</dbReference>
<proteinExistence type="predicted"/>
<accession>A0A841EPI3</accession>
<name>A0A841EPI3_9ACTN</name>
<protein>
    <recommendedName>
        <fullName evidence="4">FCS-type domain-containing protein</fullName>
    </recommendedName>
</protein>
<dbReference type="RefSeq" id="WP_184640653.1">
    <property type="nucleotide sequence ID" value="NZ_JACHLY010000003.1"/>
</dbReference>
<keyword evidence="3" id="KW-1185">Reference proteome</keyword>